<sequence>MKTNEQVLNNTIKRCRERNIIIPTYAQMRNPDLVPEGIKNALKDVAMQDLNSLNLFRITWKNEPVESGGGFGDVNYIELPEAITGVKARVFMLIGKFFPTGAHKVGATFGPLVEKLVSGHFDPTTQKALWPSTGNYCRGGVYDSCLLGCDSIAILPEEMSQERFNWLHKLGAEVFATPGCESNVKEIYDKCKELDAERGDSIVNLNQFSEIGNPMWHYAVTGPAMEEVFNANKKEGQRFSALFLTQGSAGTLGSGEYLKTVYPNMKLCAGEALQCPTLLSNGYGGHRIEGIGDKHVPWVHNLKNMDMAAGIDDEAVIRIMRLFNEEAGHDYLREQGVSDEIISKLEYLGISSIANLIGAIKMAKYYELNENDTVFTLATDSMDMYGSRITEYNDKYGPYNHEKAAVCYERYLMGTGIDNLIETSYYDKRRMHNLKYFTWVEQQGKTVEELNAQWYDDNYWIDQFSKADEWDREINEFNEKTGLMKKYL</sequence>
<evidence type="ECO:0000256" key="1">
    <source>
        <dbReference type="ARBA" id="ARBA00001933"/>
    </source>
</evidence>
<dbReference type="InterPro" id="IPR050214">
    <property type="entry name" value="Cys_Synth/Cystath_Beta-Synth"/>
</dbReference>
<accession>A0AAJ1IC81</accession>
<dbReference type="GO" id="GO:1901605">
    <property type="term" value="P:alpha-amino acid metabolic process"/>
    <property type="evidence" value="ECO:0007669"/>
    <property type="project" value="UniProtKB-ARBA"/>
</dbReference>
<reference evidence="4 5" key="1">
    <citation type="submission" date="2022-12" db="EMBL/GenBank/DDBJ databases">
        <title>Metagenome assembled genome from gulf of manar.</title>
        <authorList>
            <person name="Kohli P."/>
            <person name="Pk S."/>
            <person name="Venkata Ramana C."/>
            <person name="Sasikala C."/>
        </authorList>
    </citation>
    <scope>NUCLEOTIDE SEQUENCE [LARGE SCALE GENOMIC DNA]</scope>
    <source>
        <strain evidence="4">JB008</strain>
    </source>
</reference>
<organism evidence="4 5">
    <name type="scientific">Candidatus Thalassospirochaeta sargassi</name>
    <dbReference type="NCBI Taxonomy" id="3119039"/>
    <lineage>
        <taxon>Bacteria</taxon>
        <taxon>Pseudomonadati</taxon>
        <taxon>Spirochaetota</taxon>
        <taxon>Spirochaetia</taxon>
        <taxon>Spirochaetales</taxon>
        <taxon>Spirochaetaceae</taxon>
        <taxon>Candidatus Thalassospirochaeta</taxon>
    </lineage>
</organism>
<proteinExistence type="predicted"/>
<dbReference type="PANTHER" id="PTHR10314">
    <property type="entry name" value="CYSTATHIONINE BETA-SYNTHASE"/>
    <property type="match status" value="1"/>
</dbReference>
<name>A0AAJ1IC81_9SPIO</name>
<dbReference type="Gene3D" id="3.40.50.1100">
    <property type="match status" value="2"/>
</dbReference>
<keyword evidence="2" id="KW-0663">Pyridoxal phosphate</keyword>
<dbReference type="SUPFAM" id="SSF53686">
    <property type="entry name" value="Tryptophan synthase beta subunit-like PLP-dependent enzymes"/>
    <property type="match status" value="1"/>
</dbReference>
<dbReference type="InterPro" id="IPR001926">
    <property type="entry name" value="TrpB-like_PALP"/>
</dbReference>
<dbReference type="Proteomes" id="UP001221217">
    <property type="component" value="Unassembled WGS sequence"/>
</dbReference>
<dbReference type="AlphaFoldDB" id="A0AAJ1IC81"/>
<feature type="domain" description="Tryptophan synthase beta chain-like PALP" evidence="3">
    <location>
        <begin position="90"/>
        <end position="328"/>
    </location>
</feature>
<evidence type="ECO:0000259" key="3">
    <source>
        <dbReference type="Pfam" id="PF00291"/>
    </source>
</evidence>
<dbReference type="Pfam" id="PF00291">
    <property type="entry name" value="PALP"/>
    <property type="match status" value="1"/>
</dbReference>
<evidence type="ECO:0000313" key="5">
    <source>
        <dbReference type="Proteomes" id="UP001221217"/>
    </source>
</evidence>
<comment type="caution">
    <text evidence="4">The sequence shown here is derived from an EMBL/GenBank/DDBJ whole genome shotgun (WGS) entry which is preliminary data.</text>
</comment>
<evidence type="ECO:0000256" key="2">
    <source>
        <dbReference type="ARBA" id="ARBA00022898"/>
    </source>
</evidence>
<comment type="cofactor">
    <cofactor evidence="1">
        <name>pyridoxal 5'-phosphate</name>
        <dbReference type="ChEBI" id="CHEBI:597326"/>
    </cofactor>
</comment>
<protein>
    <submittedName>
        <fullName evidence="4">Pyridoxal-phosphate dependent enzyme</fullName>
    </submittedName>
</protein>
<dbReference type="EMBL" id="JAQQAL010000014">
    <property type="protein sequence ID" value="MDC7226603.1"/>
    <property type="molecule type" value="Genomic_DNA"/>
</dbReference>
<dbReference type="InterPro" id="IPR036052">
    <property type="entry name" value="TrpB-like_PALP_sf"/>
</dbReference>
<evidence type="ECO:0000313" key="4">
    <source>
        <dbReference type="EMBL" id="MDC7226603.1"/>
    </source>
</evidence>
<gene>
    <name evidence="4" type="ORF">PQJ61_07545</name>
</gene>